<reference evidence="2 3" key="1">
    <citation type="submission" date="2017-11" db="EMBL/GenBank/DDBJ databases">
        <title>Complete genome of a free-living desiccation-tolerant cyanobacterium and its photosynthetic adaptation to extreme terrestrial habitat.</title>
        <authorList>
            <person name="Shang J."/>
        </authorList>
    </citation>
    <scope>NUCLEOTIDE SEQUENCE [LARGE SCALE GENOMIC DNA]</scope>
    <source>
        <strain evidence="2 3">CCNUN1</strain>
    </source>
</reference>
<dbReference type="Proteomes" id="UP000232003">
    <property type="component" value="Chromosome"/>
</dbReference>
<organism evidence="2 3">
    <name type="scientific">Nostoc flagelliforme CCNUN1</name>
    <dbReference type="NCBI Taxonomy" id="2038116"/>
    <lineage>
        <taxon>Bacteria</taxon>
        <taxon>Bacillati</taxon>
        <taxon>Cyanobacteriota</taxon>
        <taxon>Cyanophyceae</taxon>
        <taxon>Nostocales</taxon>
        <taxon>Nostocaceae</taxon>
        <taxon>Nostoc</taxon>
    </lineage>
</organism>
<name>A0A2K8SG14_9NOSO</name>
<dbReference type="Pfam" id="PF00581">
    <property type="entry name" value="Rhodanese"/>
    <property type="match status" value="1"/>
</dbReference>
<dbReference type="SUPFAM" id="SSF52821">
    <property type="entry name" value="Rhodanese/Cell cycle control phosphatase"/>
    <property type="match status" value="1"/>
</dbReference>
<sequence>MSHIETAAQIDALIPDLAALSTVSKDRPIVVYCAVGYRSAKLAQQLNQAGMKCIYNLSGGIFQWANEGKLIFKDDQPTQVVHPYNAIWGKLLKSSYHAQEH</sequence>
<evidence type="ECO:0000259" key="1">
    <source>
        <dbReference type="PROSITE" id="PS50206"/>
    </source>
</evidence>
<gene>
    <name evidence="2" type="ORF">COO91_00222</name>
</gene>
<evidence type="ECO:0000313" key="3">
    <source>
        <dbReference type="Proteomes" id="UP000232003"/>
    </source>
</evidence>
<proteinExistence type="predicted"/>
<protein>
    <submittedName>
        <fullName evidence="2">Rhodanese-related sulfurtransferase</fullName>
    </submittedName>
</protein>
<keyword evidence="3" id="KW-1185">Reference proteome</keyword>
<dbReference type="GO" id="GO:0016740">
    <property type="term" value="F:transferase activity"/>
    <property type="evidence" value="ECO:0007669"/>
    <property type="project" value="UniProtKB-KW"/>
</dbReference>
<dbReference type="InterPro" id="IPR036873">
    <property type="entry name" value="Rhodanese-like_dom_sf"/>
</dbReference>
<keyword evidence="2" id="KW-0808">Transferase</keyword>
<dbReference type="PROSITE" id="PS50206">
    <property type="entry name" value="RHODANESE_3"/>
    <property type="match status" value="1"/>
</dbReference>
<accession>A0A2K8SG14</accession>
<dbReference type="AlphaFoldDB" id="A0A2K8SG14"/>
<dbReference type="Gene3D" id="3.40.250.10">
    <property type="entry name" value="Rhodanese-like domain"/>
    <property type="match status" value="1"/>
</dbReference>
<dbReference type="InterPro" id="IPR001763">
    <property type="entry name" value="Rhodanese-like_dom"/>
</dbReference>
<dbReference type="KEGG" id="nfl:COO91_00222"/>
<dbReference type="EMBL" id="CP024785">
    <property type="protein sequence ID" value="AUB34402.1"/>
    <property type="molecule type" value="Genomic_DNA"/>
</dbReference>
<feature type="domain" description="Rhodanese" evidence="1">
    <location>
        <begin position="6"/>
        <end position="73"/>
    </location>
</feature>
<dbReference type="CDD" id="cd00158">
    <property type="entry name" value="RHOD"/>
    <property type="match status" value="1"/>
</dbReference>
<evidence type="ECO:0000313" key="2">
    <source>
        <dbReference type="EMBL" id="AUB34402.1"/>
    </source>
</evidence>